<reference evidence="1 2" key="1">
    <citation type="journal article" date="2016" name="Nat. Commun.">
        <title>Thousands of microbial genomes shed light on interconnected biogeochemical processes in an aquifer system.</title>
        <authorList>
            <person name="Anantharaman K."/>
            <person name="Brown C.T."/>
            <person name="Hug L.A."/>
            <person name="Sharon I."/>
            <person name="Castelle C.J."/>
            <person name="Probst A.J."/>
            <person name="Thomas B.C."/>
            <person name="Singh A."/>
            <person name="Wilkins M.J."/>
            <person name="Karaoz U."/>
            <person name="Brodie E.L."/>
            <person name="Williams K.H."/>
            <person name="Hubbard S.S."/>
            <person name="Banfield J.F."/>
        </authorList>
    </citation>
    <scope>NUCLEOTIDE SEQUENCE [LARGE SCALE GENOMIC DNA]</scope>
</reference>
<dbReference type="PIRSF" id="PIRSF019169">
    <property type="entry name" value="PilM"/>
    <property type="match status" value="1"/>
</dbReference>
<protein>
    <recommendedName>
        <fullName evidence="3">SHS2 domain-containing protein</fullName>
    </recommendedName>
</protein>
<organism evidence="1 2">
    <name type="scientific">Candidatus Sungbacteria bacterium RIFCSPLOWO2_12_FULL_41_11</name>
    <dbReference type="NCBI Taxonomy" id="1802286"/>
    <lineage>
        <taxon>Bacteria</taxon>
        <taxon>Candidatus Sungiibacteriota</taxon>
    </lineage>
</organism>
<dbReference type="Gene3D" id="3.30.420.40">
    <property type="match status" value="2"/>
</dbReference>
<dbReference type="PANTHER" id="PTHR32432:SF3">
    <property type="entry name" value="ETHANOLAMINE UTILIZATION PROTEIN EUTJ"/>
    <property type="match status" value="1"/>
</dbReference>
<dbReference type="SUPFAM" id="SSF53067">
    <property type="entry name" value="Actin-like ATPase domain"/>
    <property type="match status" value="2"/>
</dbReference>
<accession>A0A1G2LSY2</accession>
<evidence type="ECO:0000313" key="2">
    <source>
        <dbReference type="Proteomes" id="UP000177171"/>
    </source>
</evidence>
<comment type="caution">
    <text evidence="1">The sequence shown here is derived from an EMBL/GenBank/DDBJ whole genome shotgun (WGS) entry which is preliminary data.</text>
</comment>
<sequence length="365" mass="40834">MLSVISKRISGILYPPFLGIDISDLTIKFAKISKDREGINKKIDYFGEINIEKGLVSEGEIKKEKELIDILKNNLKDLRNKKISEKFVVASLPEEKSFVRIIQLPKLKPAEIASAVRWELEANIPLLVEQVYFDYEIINSPEIPLDHTDVLITAFPRLTVDSYISVIRSAGYYPLAIELESQAISRTVITNDLINDAVIIVDIGMTRTSFMVFGGGSIILTISIRLGGQDFNKAIAEKLGIPLEEAEKIKKEYGLNKNYKNGIMIEALIPLLPALVEEIRKQIWFYKDRAEHRHGGLKDISKIILVGGDANLIGLEKFLSISLKKPVITADPFVNVYGNPHKIVPPIPKNASLKYTTAIGLALRE</sequence>
<proteinExistence type="predicted"/>
<dbReference type="Pfam" id="PF11104">
    <property type="entry name" value="PilM_2"/>
    <property type="match status" value="1"/>
</dbReference>
<name>A0A1G2LSY2_9BACT</name>
<dbReference type="Gene3D" id="3.30.1490.300">
    <property type="match status" value="1"/>
</dbReference>
<gene>
    <name evidence="1" type="ORF">A3G49_03340</name>
</gene>
<evidence type="ECO:0000313" key="1">
    <source>
        <dbReference type="EMBL" id="OHA14740.1"/>
    </source>
</evidence>
<dbReference type="InterPro" id="IPR043129">
    <property type="entry name" value="ATPase_NBD"/>
</dbReference>
<dbReference type="CDD" id="cd24049">
    <property type="entry name" value="ASKHA_NBD_PilM"/>
    <property type="match status" value="1"/>
</dbReference>
<dbReference type="NCBIfam" id="TIGR01175">
    <property type="entry name" value="pilM"/>
    <property type="match status" value="1"/>
</dbReference>
<dbReference type="InterPro" id="IPR005883">
    <property type="entry name" value="PilM"/>
</dbReference>
<dbReference type="EMBL" id="MHQY01000003">
    <property type="protein sequence ID" value="OHA14740.1"/>
    <property type="molecule type" value="Genomic_DNA"/>
</dbReference>
<dbReference type="PANTHER" id="PTHR32432">
    <property type="entry name" value="CELL DIVISION PROTEIN FTSA-RELATED"/>
    <property type="match status" value="1"/>
</dbReference>
<dbReference type="Proteomes" id="UP000177171">
    <property type="component" value="Unassembled WGS sequence"/>
</dbReference>
<evidence type="ECO:0008006" key="3">
    <source>
        <dbReference type="Google" id="ProtNLM"/>
    </source>
</evidence>
<dbReference type="InterPro" id="IPR050696">
    <property type="entry name" value="FtsA/MreB"/>
</dbReference>
<dbReference type="AlphaFoldDB" id="A0A1G2LSY2"/>